<evidence type="ECO:0008006" key="2">
    <source>
        <dbReference type="Google" id="ProtNLM"/>
    </source>
</evidence>
<reference evidence="1" key="1">
    <citation type="journal article" date="2021" name="Proc. Natl. Acad. Sci. U.S.A.">
        <title>A Catalog of Tens of Thousands of Viruses from Human Metagenomes Reveals Hidden Associations with Chronic Diseases.</title>
        <authorList>
            <person name="Tisza M.J."/>
            <person name="Buck C.B."/>
        </authorList>
    </citation>
    <scope>NUCLEOTIDE SEQUENCE</scope>
    <source>
        <strain evidence="1">Cty3u30</strain>
    </source>
</reference>
<sequence length="168" mass="18779">MAKVEFKGVDDVVQSLQQLAELPDEVIDEMLNARADVIAEAQRAEASKLGMYATKTTHNNTRNTSATNILRGQTRNYSQGTTAKSIKKGKVKIKDGQRVLYVTPTGIRKRGKKNPKKTKNSEIAFLNEYGTRTINARNFIRIANERSADAAVAAEYEVYSRWLESRGL</sequence>
<accession>A0A8S5Q8D1</accession>
<proteinExistence type="predicted"/>
<protein>
    <recommendedName>
        <fullName evidence="2">HK97 gp10 family phage protein</fullName>
    </recommendedName>
</protein>
<name>A0A8S5Q8D1_9CAUD</name>
<evidence type="ECO:0000313" key="1">
    <source>
        <dbReference type="EMBL" id="DAE15043.1"/>
    </source>
</evidence>
<dbReference type="EMBL" id="BK015598">
    <property type="protein sequence ID" value="DAE15043.1"/>
    <property type="molecule type" value="Genomic_DNA"/>
</dbReference>
<organism evidence="1">
    <name type="scientific">Siphoviridae sp. cty3u30</name>
    <dbReference type="NCBI Taxonomy" id="2825744"/>
    <lineage>
        <taxon>Viruses</taxon>
        <taxon>Duplodnaviria</taxon>
        <taxon>Heunggongvirae</taxon>
        <taxon>Uroviricota</taxon>
        <taxon>Caudoviricetes</taxon>
    </lineage>
</organism>